<name>A0A953LVK5_9BACT</name>
<reference evidence="1" key="1">
    <citation type="journal article" date="2021" name="bioRxiv">
        <title>Unraveling nitrogen, sulfur and carbon metabolic pathways and microbial community transcriptional responses to substrate deprivation and toxicity stresses in a bioreactor mimicking anoxic brackish coastal sediment conditions.</title>
        <authorList>
            <person name="Martins P.D."/>
            <person name="Echeveste M.J."/>
            <person name="Arshad A."/>
            <person name="Kurth J."/>
            <person name="Ouboter H."/>
            <person name="Jetten M.S.M."/>
            <person name="Welte C.U."/>
        </authorList>
    </citation>
    <scope>NUCLEOTIDE SEQUENCE</scope>
    <source>
        <strain evidence="1">MAG_39</strain>
    </source>
</reference>
<dbReference type="Pfam" id="PF05768">
    <property type="entry name" value="Glrx-like"/>
    <property type="match status" value="1"/>
</dbReference>
<evidence type="ECO:0000313" key="1">
    <source>
        <dbReference type="EMBL" id="MBZ0154966.1"/>
    </source>
</evidence>
<gene>
    <name evidence="1" type="ORF">K8I29_01975</name>
</gene>
<dbReference type="Proteomes" id="UP000705867">
    <property type="component" value="Unassembled WGS sequence"/>
</dbReference>
<dbReference type="PANTHER" id="PTHR33558:SF1">
    <property type="entry name" value="GLUTAREDOXIN-LIKE PROTEIN C5ORF63 HOMOLOG"/>
    <property type="match status" value="1"/>
</dbReference>
<dbReference type="SUPFAM" id="SSF52833">
    <property type="entry name" value="Thioredoxin-like"/>
    <property type="match status" value="1"/>
</dbReference>
<comment type="caution">
    <text evidence="1">The sequence shown here is derived from an EMBL/GenBank/DDBJ whole genome shotgun (WGS) entry which is preliminary data.</text>
</comment>
<organism evidence="1 2">
    <name type="scientific">Candidatus Nitrobium versatile</name>
    <dbReference type="NCBI Taxonomy" id="2884831"/>
    <lineage>
        <taxon>Bacteria</taxon>
        <taxon>Pseudomonadati</taxon>
        <taxon>Nitrospirota</taxon>
        <taxon>Nitrospiria</taxon>
        <taxon>Nitrospirales</taxon>
        <taxon>Nitrospiraceae</taxon>
        <taxon>Candidatus Nitrobium</taxon>
    </lineage>
</organism>
<protein>
    <submittedName>
        <fullName evidence="1">Glutaredoxin family protein</fullName>
    </submittedName>
</protein>
<dbReference type="InterPro" id="IPR036249">
    <property type="entry name" value="Thioredoxin-like_sf"/>
</dbReference>
<dbReference type="AlphaFoldDB" id="A0A953LVK5"/>
<dbReference type="InterPro" id="IPR008554">
    <property type="entry name" value="Glutaredoxin-like"/>
</dbReference>
<dbReference type="InterPro" id="IPR052565">
    <property type="entry name" value="Glutaredoxin-like_YDR286C"/>
</dbReference>
<accession>A0A953LVK5</accession>
<evidence type="ECO:0000313" key="2">
    <source>
        <dbReference type="Proteomes" id="UP000705867"/>
    </source>
</evidence>
<dbReference type="Gene3D" id="3.40.30.10">
    <property type="entry name" value="Glutaredoxin"/>
    <property type="match status" value="1"/>
</dbReference>
<dbReference type="PANTHER" id="PTHR33558">
    <property type="entry name" value="GLUTAREDOXIN-LIKE PROTEIN C5ORF63 HOMOLOG"/>
    <property type="match status" value="1"/>
</dbReference>
<sequence length="81" mass="9556">MVRLTYYFKAGCCICDTTEEMLNGLKEKYGLDIKKVAIDSDDELYELYRFDIPVLEFRDGSTLHGRVKKKDLLEKLEENRE</sequence>
<dbReference type="EMBL" id="JAIOIV010000016">
    <property type="protein sequence ID" value="MBZ0154966.1"/>
    <property type="molecule type" value="Genomic_DNA"/>
</dbReference>
<proteinExistence type="predicted"/>
<reference evidence="1" key="2">
    <citation type="submission" date="2021-08" db="EMBL/GenBank/DDBJ databases">
        <authorList>
            <person name="Dalcin Martins P."/>
        </authorList>
    </citation>
    <scope>NUCLEOTIDE SEQUENCE</scope>
    <source>
        <strain evidence="1">MAG_39</strain>
    </source>
</reference>